<evidence type="ECO:0000313" key="2">
    <source>
        <dbReference type="EMBL" id="KAJ1952226.1"/>
    </source>
</evidence>
<accession>A0A9W8E4G6</accession>
<protein>
    <submittedName>
        <fullName evidence="2">Uncharacterized protein</fullName>
    </submittedName>
</protein>
<dbReference type="Proteomes" id="UP001150925">
    <property type="component" value="Unassembled WGS sequence"/>
</dbReference>
<reference evidence="2" key="1">
    <citation type="submission" date="2022-07" db="EMBL/GenBank/DDBJ databases">
        <title>Phylogenomic reconstructions and comparative analyses of Kickxellomycotina fungi.</title>
        <authorList>
            <person name="Reynolds N.K."/>
            <person name="Stajich J.E."/>
            <person name="Barry K."/>
            <person name="Grigoriev I.V."/>
            <person name="Crous P."/>
            <person name="Smith M.E."/>
        </authorList>
    </citation>
    <scope>NUCLEOTIDE SEQUENCE</scope>
    <source>
        <strain evidence="2">RSA 1196</strain>
    </source>
</reference>
<name>A0A9W8E4G6_9FUNG</name>
<dbReference type="EMBL" id="JANBPY010003272">
    <property type="protein sequence ID" value="KAJ1952226.1"/>
    <property type="molecule type" value="Genomic_DNA"/>
</dbReference>
<gene>
    <name evidence="2" type="ORF">IWQ62_006271</name>
</gene>
<feature type="compositionally biased region" description="Low complexity" evidence="1">
    <location>
        <begin position="338"/>
        <end position="362"/>
    </location>
</feature>
<dbReference type="AlphaFoldDB" id="A0A9W8E4G6"/>
<organism evidence="2 3">
    <name type="scientific">Dispira parvispora</name>
    <dbReference type="NCBI Taxonomy" id="1520584"/>
    <lineage>
        <taxon>Eukaryota</taxon>
        <taxon>Fungi</taxon>
        <taxon>Fungi incertae sedis</taxon>
        <taxon>Zoopagomycota</taxon>
        <taxon>Kickxellomycotina</taxon>
        <taxon>Dimargaritomycetes</taxon>
        <taxon>Dimargaritales</taxon>
        <taxon>Dimargaritaceae</taxon>
        <taxon>Dispira</taxon>
    </lineage>
</organism>
<keyword evidence="3" id="KW-1185">Reference proteome</keyword>
<evidence type="ECO:0000313" key="3">
    <source>
        <dbReference type="Proteomes" id="UP001150925"/>
    </source>
</evidence>
<feature type="compositionally biased region" description="Polar residues" evidence="1">
    <location>
        <begin position="78"/>
        <end position="90"/>
    </location>
</feature>
<dbReference type="OrthoDB" id="5567440at2759"/>
<feature type="compositionally biased region" description="Basic and acidic residues" evidence="1">
    <location>
        <begin position="305"/>
        <end position="317"/>
    </location>
</feature>
<feature type="region of interest" description="Disordered" evidence="1">
    <location>
        <begin position="76"/>
        <end position="100"/>
    </location>
</feature>
<sequence>MEFPPDYTVYQIQAPSFFSRTRHVIQESTRRVVYTKRGPSSFNSRVIFYAPPGSPIYQPLEVAENLVGTCRNRKYLGQSPTRKASPSWTGEESDGDKADGWSVERDTEHIGNDDTKALTASSTAEPWSTLPCRANSPFKVGPRRAYTEIDWAHVHGSFSGRARDDRRKRENDEIDGLAESSDFRVADDYFSTREKEAHRVLHQRLDHGRELSLALSVEKLLGSSIPMTTPSFDAPILWDVSTRRWRKQKCLLFINPRTTLGGWVQVMRDTWTDAKAVRYAFSWNEPLDQHATHDLPSPPLALPRRHSESPRDGRERQYLGNASTGQDYRYGLPPPLGARPLRAASPASSGHTPSSSPTDTTTVEYPWHQDSDNGSPLDAMRSPVNRGAAREYYWKPESLSSQLVCYESSSGLPVARFRRKKLPFRYMGTVTITDALVRSAEFVEFLLFSCL</sequence>
<comment type="caution">
    <text evidence="2">The sequence shown here is derived from an EMBL/GenBank/DDBJ whole genome shotgun (WGS) entry which is preliminary data.</text>
</comment>
<feature type="non-terminal residue" evidence="2">
    <location>
        <position position="451"/>
    </location>
</feature>
<evidence type="ECO:0000256" key="1">
    <source>
        <dbReference type="SAM" id="MobiDB-lite"/>
    </source>
</evidence>
<proteinExistence type="predicted"/>
<feature type="region of interest" description="Disordered" evidence="1">
    <location>
        <begin position="290"/>
        <end position="379"/>
    </location>
</feature>